<organism evidence="8 9">
    <name type="scientific">Salix brachista</name>
    <dbReference type="NCBI Taxonomy" id="2182728"/>
    <lineage>
        <taxon>Eukaryota</taxon>
        <taxon>Viridiplantae</taxon>
        <taxon>Streptophyta</taxon>
        <taxon>Embryophyta</taxon>
        <taxon>Tracheophyta</taxon>
        <taxon>Spermatophyta</taxon>
        <taxon>Magnoliopsida</taxon>
        <taxon>eudicotyledons</taxon>
        <taxon>Gunneridae</taxon>
        <taxon>Pentapetalae</taxon>
        <taxon>rosids</taxon>
        <taxon>fabids</taxon>
        <taxon>Malpighiales</taxon>
        <taxon>Salicaceae</taxon>
        <taxon>Saliceae</taxon>
        <taxon>Salix</taxon>
    </lineage>
</organism>
<comment type="similarity">
    <text evidence="2">Belongs to the plant rapid alkalinization factor (RALF) family.</text>
</comment>
<comment type="caution">
    <text evidence="8">The sequence shown here is derived from an EMBL/GenBank/DDBJ whole genome shotgun (WGS) entry which is preliminary data.</text>
</comment>
<dbReference type="Proteomes" id="UP000326939">
    <property type="component" value="Chromosome 5"/>
</dbReference>
<keyword evidence="6" id="KW-1015">Disulfide bond</keyword>
<evidence type="ECO:0000256" key="5">
    <source>
        <dbReference type="ARBA" id="ARBA00022729"/>
    </source>
</evidence>
<evidence type="ECO:0000313" key="9">
    <source>
        <dbReference type="Proteomes" id="UP000326939"/>
    </source>
</evidence>
<dbReference type="GO" id="GO:0005576">
    <property type="term" value="C:extracellular region"/>
    <property type="evidence" value="ECO:0007669"/>
    <property type="project" value="UniProtKB-SubCell"/>
</dbReference>
<evidence type="ECO:0000256" key="1">
    <source>
        <dbReference type="ARBA" id="ARBA00004613"/>
    </source>
</evidence>
<evidence type="ECO:0000313" key="8">
    <source>
        <dbReference type="EMBL" id="KAB5556966.1"/>
    </source>
</evidence>
<evidence type="ECO:0000256" key="7">
    <source>
        <dbReference type="SAM" id="Phobius"/>
    </source>
</evidence>
<evidence type="ECO:0000256" key="2">
    <source>
        <dbReference type="ARBA" id="ARBA00009178"/>
    </source>
</evidence>
<dbReference type="PANTHER" id="PTHR33136">
    <property type="entry name" value="RAPID ALKALINIZATION FACTOR-LIKE"/>
    <property type="match status" value="1"/>
</dbReference>
<keyword evidence="9" id="KW-1185">Reference proteome</keyword>
<dbReference type="EMBL" id="VDCV01000005">
    <property type="protein sequence ID" value="KAB5556966.1"/>
    <property type="molecule type" value="Genomic_DNA"/>
</dbReference>
<dbReference type="GO" id="GO:0009506">
    <property type="term" value="C:plasmodesma"/>
    <property type="evidence" value="ECO:0007669"/>
    <property type="project" value="TreeGrafter"/>
</dbReference>
<reference evidence="9" key="1">
    <citation type="journal article" date="2019" name="Gigascience">
        <title>De novo genome assembly of the endangered Acer yangbiense, a plant species with extremely small populations endemic to Yunnan Province, China.</title>
        <authorList>
            <person name="Yang J."/>
            <person name="Wariss H.M."/>
            <person name="Tao L."/>
            <person name="Zhang R."/>
            <person name="Yun Q."/>
            <person name="Hollingsworth P."/>
            <person name="Dao Z."/>
            <person name="Luo G."/>
            <person name="Guo H."/>
            <person name="Ma Y."/>
            <person name="Sun W."/>
        </authorList>
    </citation>
    <scope>NUCLEOTIDE SEQUENCE [LARGE SCALE GENOMIC DNA]</scope>
    <source>
        <strain evidence="9">cv. br00</strain>
    </source>
</reference>
<keyword evidence="7" id="KW-0812">Transmembrane</keyword>
<keyword evidence="4" id="KW-0372">Hormone</keyword>
<dbReference type="PANTHER" id="PTHR33136:SF6">
    <property type="entry name" value="PROTEIN RALF-LIKE 34"/>
    <property type="match status" value="1"/>
</dbReference>
<proteinExistence type="inferred from homology"/>
<evidence type="ECO:0000256" key="6">
    <source>
        <dbReference type="ARBA" id="ARBA00023157"/>
    </source>
</evidence>
<keyword evidence="7" id="KW-1133">Transmembrane helix</keyword>
<dbReference type="InterPro" id="IPR008801">
    <property type="entry name" value="RALF"/>
</dbReference>
<dbReference type="Pfam" id="PF05498">
    <property type="entry name" value="RALF"/>
    <property type="match status" value="1"/>
</dbReference>
<keyword evidence="7" id="KW-0472">Membrane</keyword>
<dbReference type="GO" id="GO:0005179">
    <property type="term" value="F:hormone activity"/>
    <property type="evidence" value="ECO:0007669"/>
    <property type="project" value="UniProtKB-KW"/>
</dbReference>
<evidence type="ECO:0000256" key="4">
    <source>
        <dbReference type="ARBA" id="ARBA00022702"/>
    </source>
</evidence>
<name>A0A5N5MRY9_9ROSI</name>
<evidence type="ECO:0008006" key="10">
    <source>
        <dbReference type="Google" id="ProtNLM"/>
    </source>
</evidence>
<dbReference type="GO" id="GO:0040008">
    <property type="term" value="P:regulation of growth"/>
    <property type="evidence" value="ECO:0007669"/>
    <property type="project" value="UniProtKB-ARBA"/>
</dbReference>
<feature type="transmembrane region" description="Helical" evidence="7">
    <location>
        <begin position="108"/>
        <end position="126"/>
    </location>
</feature>
<keyword evidence="5" id="KW-0732">Signal</keyword>
<dbReference type="GO" id="GO:0019722">
    <property type="term" value="P:calcium-mediated signaling"/>
    <property type="evidence" value="ECO:0007669"/>
    <property type="project" value="TreeGrafter"/>
</dbReference>
<sequence length="234" mass="26532">MRHTHLVLAIKIVHRKFPLHPSKLSYHIIATTIYTHGMYPTEKSNSNDKLHLQNPHVTLCPTTPTTVPSFPRCSKPRNRASIIANAFAAGSTSQCLCILTMASLTLQYYLTLFIFFFVIASFSPRIQAQVDETSLKAMRDTLEWPMSMYFDESSGVDDGLVGFDDGVVDDEESSRRSLFWRGTHYYISYGALSANRIPCPARSGRSYYSHNCFNSRAPVNPYSRGCSRITRCRR</sequence>
<accession>A0A5N5MRY9</accession>
<comment type="subcellular location">
    <subcellularLocation>
        <location evidence="1">Secreted</location>
    </subcellularLocation>
</comment>
<dbReference type="AlphaFoldDB" id="A0A5N5MRY9"/>
<gene>
    <name evidence="8" type="ORF">DKX38_007875</name>
</gene>
<evidence type="ECO:0000256" key="3">
    <source>
        <dbReference type="ARBA" id="ARBA00022525"/>
    </source>
</evidence>
<keyword evidence="3" id="KW-0964">Secreted</keyword>
<protein>
    <recommendedName>
        <fullName evidence="10">Protein RALF-like 34</fullName>
    </recommendedName>
</protein>